<protein>
    <recommendedName>
        <fullName evidence="1">diguanylate cyclase</fullName>
        <ecNumber evidence="1">2.7.7.65</ecNumber>
    </recommendedName>
</protein>
<dbReference type="CDD" id="cd01949">
    <property type="entry name" value="GGDEF"/>
    <property type="match status" value="1"/>
</dbReference>
<accession>A0ABW3ZCN3</accession>
<dbReference type="RefSeq" id="WP_378777509.1">
    <property type="nucleotide sequence ID" value="NZ_JBHTMX010000309.1"/>
</dbReference>
<evidence type="ECO:0000256" key="1">
    <source>
        <dbReference type="ARBA" id="ARBA00012528"/>
    </source>
</evidence>
<comment type="catalytic activity">
    <reaction evidence="2">
        <text>2 GTP = 3',3'-c-di-GMP + 2 diphosphate</text>
        <dbReference type="Rhea" id="RHEA:24898"/>
        <dbReference type="ChEBI" id="CHEBI:33019"/>
        <dbReference type="ChEBI" id="CHEBI:37565"/>
        <dbReference type="ChEBI" id="CHEBI:58805"/>
        <dbReference type="EC" id="2.7.7.65"/>
    </reaction>
</comment>
<dbReference type="SUPFAM" id="SSF55073">
    <property type="entry name" value="Nucleotide cyclase"/>
    <property type="match status" value="1"/>
</dbReference>
<feature type="non-terminal residue" evidence="5">
    <location>
        <position position="1"/>
    </location>
</feature>
<keyword evidence="3" id="KW-0812">Transmembrane</keyword>
<name>A0ABW3ZCN3_9HYPH</name>
<reference evidence="6" key="1">
    <citation type="journal article" date="2019" name="Int. J. Syst. Evol. Microbiol.">
        <title>The Global Catalogue of Microorganisms (GCM) 10K type strain sequencing project: providing services to taxonomists for standard genome sequencing and annotation.</title>
        <authorList>
            <consortium name="The Broad Institute Genomics Platform"/>
            <consortium name="The Broad Institute Genome Sequencing Center for Infectious Disease"/>
            <person name="Wu L."/>
            <person name="Ma J."/>
        </authorList>
    </citation>
    <scope>NUCLEOTIDE SEQUENCE [LARGE SCALE GENOMIC DNA]</scope>
    <source>
        <strain evidence="6">CCUG 61696</strain>
    </source>
</reference>
<evidence type="ECO:0000313" key="5">
    <source>
        <dbReference type="EMBL" id="MFD1333715.1"/>
    </source>
</evidence>
<dbReference type="Gene3D" id="3.30.70.270">
    <property type="match status" value="1"/>
</dbReference>
<keyword evidence="3" id="KW-0472">Membrane</keyword>
<dbReference type="PANTHER" id="PTHR45138">
    <property type="entry name" value="REGULATORY COMPONENTS OF SENSORY TRANSDUCTION SYSTEM"/>
    <property type="match status" value="1"/>
</dbReference>
<gene>
    <name evidence="5" type="ORF">ACFQ4O_17055</name>
</gene>
<organism evidence="5 6">
    <name type="scientific">Methylopila musalis</name>
    <dbReference type="NCBI Taxonomy" id="1134781"/>
    <lineage>
        <taxon>Bacteria</taxon>
        <taxon>Pseudomonadati</taxon>
        <taxon>Pseudomonadota</taxon>
        <taxon>Alphaproteobacteria</taxon>
        <taxon>Hyphomicrobiales</taxon>
        <taxon>Methylopilaceae</taxon>
        <taxon>Methylopila</taxon>
    </lineage>
</organism>
<proteinExistence type="predicted"/>
<dbReference type="NCBIfam" id="TIGR00254">
    <property type="entry name" value="GGDEF"/>
    <property type="match status" value="1"/>
</dbReference>
<dbReference type="InterPro" id="IPR029787">
    <property type="entry name" value="Nucleotide_cyclase"/>
</dbReference>
<dbReference type="Pfam" id="PF00990">
    <property type="entry name" value="GGDEF"/>
    <property type="match status" value="1"/>
</dbReference>
<evidence type="ECO:0000256" key="3">
    <source>
        <dbReference type="SAM" id="Phobius"/>
    </source>
</evidence>
<feature type="transmembrane region" description="Helical" evidence="3">
    <location>
        <begin position="233"/>
        <end position="257"/>
    </location>
</feature>
<dbReference type="GO" id="GO:0052621">
    <property type="term" value="F:diguanylate cyclase activity"/>
    <property type="evidence" value="ECO:0007669"/>
    <property type="project" value="UniProtKB-EC"/>
</dbReference>
<sequence length="499" mass="53295">RRLATATVLEAAVVPVAPAPADATFDVLLERAQGRLAIARSAVDRVREQPFEQRTLADMEGAIAAMFNAADMHRELVRWKAVQIARNDPALASAAQGGRILAEFRDHAGRVGSNIIAPIALGQPMPMANLLAARQTIGRLSGLWSLFEGVAGGASQDARLEGLTHETEQVFLREGLGLVEAMIAEGRSTGAYSLTAAEFTRRFVGTFQPVLQLQQAVLESSAAGLAKRRDDALFALLATVAVALALIGVAVSVVIYAERRVFAPLMRAREDVIALAGGSTPAPERRRAGDLGGLFDAIDVLRERLRLREEMTLDLRRQAATDALTGALNRGGLEAFAARMERDRRRMPVASLILFDVDHFKAINDQHGHPAGDHVIREVARRAQEVTGAHDLVARFGGDEFAVLIEERSPEQTAALAETLRRALATEPIENPDGGGVISVTASFGVASGARDWRELTTLADNALYAAKAGGRDAVAVSPGPVVQLFRDANGLNRGDGVT</sequence>
<dbReference type="InterPro" id="IPR000160">
    <property type="entry name" value="GGDEF_dom"/>
</dbReference>
<keyword evidence="5" id="KW-0808">Transferase</keyword>
<dbReference type="InterPro" id="IPR043128">
    <property type="entry name" value="Rev_trsase/Diguanyl_cyclase"/>
</dbReference>
<dbReference type="Proteomes" id="UP001597171">
    <property type="component" value="Unassembled WGS sequence"/>
</dbReference>
<evidence type="ECO:0000259" key="4">
    <source>
        <dbReference type="PROSITE" id="PS50887"/>
    </source>
</evidence>
<dbReference type="InterPro" id="IPR050469">
    <property type="entry name" value="Diguanylate_Cyclase"/>
</dbReference>
<dbReference type="PROSITE" id="PS50887">
    <property type="entry name" value="GGDEF"/>
    <property type="match status" value="1"/>
</dbReference>
<comment type="caution">
    <text evidence="5">The sequence shown here is derived from an EMBL/GenBank/DDBJ whole genome shotgun (WGS) entry which is preliminary data.</text>
</comment>
<dbReference type="EC" id="2.7.7.65" evidence="1"/>
<keyword evidence="6" id="KW-1185">Reference proteome</keyword>
<keyword evidence="3" id="KW-1133">Transmembrane helix</keyword>
<keyword evidence="5" id="KW-0548">Nucleotidyltransferase</keyword>
<feature type="domain" description="GGDEF" evidence="4">
    <location>
        <begin position="348"/>
        <end position="480"/>
    </location>
</feature>
<evidence type="ECO:0000313" key="6">
    <source>
        <dbReference type="Proteomes" id="UP001597171"/>
    </source>
</evidence>
<dbReference type="SMART" id="SM00267">
    <property type="entry name" value="GGDEF"/>
    <property type="match status" value="1"/>
</dbReference>
<dbReference type="PANTHER" id="PTHR45138:SF9">
    <property type="entry name" value="DIGUANYLATE CYCLASE DGCM-RELATED"/>
    <property type="match status" value="1"/>
</dbReference>
<evidence type="ECO:0000256" key="2">
    <source>
        <dbReference type="ARBA" id="ARBA00034247"/>
    </source>
</evidence>
<dbReference type="EMBL" id="JBHTMX010000309">
    <property type="protein sequence ID" value="MFD1333715.1"/>
    <property type="molecule type" value="Genomic_DNA"/>
</dbReference>